<protein>
    <submittedName>
        <fullName evidence="1">Alcohol O-acetyltransferase</fullName>
    </submittedName>
</protein>
<dbReference type="EMBL" id="LYUB02000006">
    <property type="protein sequence ID" value="OVF09109.1"/>
    <property type="molecule type" value="Genomic_DNA"/>
</dbReference>
<dbReference type="Pfam" id="PF07247">
    <property type="entry name" value="AATase"/>
    <property type="match status" value="1"/>
</dbReference>
<dbReference type="InterPro" id="IPR023213">
    <property type="entry name" value="CAT-like_dom_sf"/>
</dbReference>
<proteinExistence type="predicted"/>
<dbReference type="Gene3D" id="3.30.559.10">
    <property type="entry name" value="Chloramphenicol acetyltransferase-like domain"/>
    <property type="match status" value="1"/>
</dbReference>
<dbReference type="PANTHER" id="PTHR28037">
    <property type="entry name" value="ALCOHOL O-ACETYLTRANSFERASE 1-RELATED"/>
    <property type="match status" value="1"/>
</dbReference>
<dbReference type="InterPro" id="IPR010828">
    <property type="entry name" value="Atf2/Sli1-like"/>
</dbReference>
<dbReference type="SUPFAM" id="SSF52777">
    <property type="entry name" value="CoA-dependent acyltransferases"/>
    <property type="match status" value="2"/>
</dbReference>
<comment type="caution">
    <text evidence="1">The sequence shown here is derived from an EMBL/GenBank/DDBJ whole genome shotgun (WGS) entry which is preliminary data.</text>
</comment>
<sequence>MASKPSRAPDFFERYYICRDTCGYLNKGFNISARLSRPVNDAVLSQALRATVLAHPHYLLHMVRADGCKTADPREEDAKANGTNYEVQFVEKLAFSDVVRHASVPALNDKELARLATVRTPCDVSTPSWYLNVCETDEGQYLTFACNHVFFDGRSAVHFFDDLVKALAAVTDKLGENGETELLSEVAFVDTLFDSSTDDVEMPPASSGVVDLYQSSWWFALKTIGLYFLPTPLKKLWKYWWGISPKRMISVSPLTAINPCAFRRVHLDAAQAASLLARCRKLGVTITSYLAASVCHALDNSVVPALGGSFVHSLKLVVCGRRHYPNQIDATRYGLYVSPATDYVASGSDSNETARTVSQRLSASTGNRALFWMTGLLNYINIWDHFRGEFDGKHQRATIEISNVGMVRIEHGSWAVDDMVFSQGVTTTHITLSVISTPHGGLNIVMATHDELCKVENEGIPVIDTFYKVFEADLTS</sequence>
<name>A0AA91T297_CLALS</name>
<dbReference type="PANTHER" id="PTHR28037:SF1">
    <property type="entry name" value="ALCOHOL O-ACETYLTRANSFERASE 1-RELATED"/>
    <property type="match status" value="1"/>
</dbReference>
<dbReference type="Proteomes" id="UP000195602">
    <property type="component" value="Unassembled WGS sequence"/>
</dbReference>
<organism evidence="1 2">
    <name type="scientific">Clavispora lusitaniae</name>
    <name type="common">Candida lusitaniae</name>
    <dbReference type="NCBI Taxonomy" id="36911"/>
    <lineage>
        <taxon>Eukaryota</taxon>
        <taxon>Fungi</taxon>
        <taxon>Dikarya</taxon>
        <taxon>Ascomycota</taxon>
        <taxon>Saccharomycotina</taxon>
        <taxon>Pichiomycetes</taxon>
        <taxon>Metschnikowiaceae</taxon>
        <taxon>Clavispora</taxon>
    </lineage>
</organism>
<dbReference type="GO" id="GO:0008080">
    <property type="term" value="F:N-acetyltransferase activity"/>
    <property type="evidence" value="ECO:0007669"/>
    <property type="project" value="TreeGrafter"/>
</dbReference>
<dbReference type="KEGG" id="clus:A9F13_06g02585"/>
<gene>
    <name evidence="1" type="ORF">A9F13_06g02585</name>
</gene>
<reference evidence="1 2" key="1">
    <citation type="submission" date="2017-04" db="EMBL/GenBank/DDBJ databases">
        <title>Draft genome of the yeast Clavispora lusitaniae type strain CBS 6936.</title>
        <authorList>
            <person name="Durrens P."/>
            <person name="Klopp C."/>
            <person name="Biteau N."/>
            <person name="Fitton-Ouhabi V."/>
            <person name="Dementhon K."/>
            <person name="Accoceberry I."/>
            <person name="Sherman D.J."/>
            <person name="Noel T."/>
        </authorList>
    </citation>
    <scope>NUCLEOTIDE SEQUENCE [LARGE SCALE GENOMIC DNA]</scope>
    <source>
        <strain evidence="1 2">CBS 6936</strain>
    </source>
</reference>
<evidence type="ECO:0000313" key="2">
    <source>
        <dbReference type="Proteomes" id="UP000195602"/>
    </source>
</evidence>
<dbReference type="InterPro" id="IPR052058">
    <property type="entry name" value="Alcohol_O-acetyltransferase"/>
</dbReference>
<dbReference type="AlphaFoldDB" id="A0AA91T297"/>
<evidence type="ECO:0000313" key="1">
    <source>
        <dbReference type="EMBL" id="OVF09109.1"/>
    </source>
</evidence>
<accession>A0AA91T297</accession>